<gene>
    <name evidence="3" type="ORF">ABID46_001614</name>
</gene>
<evidence type="ECO:0000256" key="2">
    <source>
        <dbReference type="SAM" id="Phobius"/>
    </source>
</evidence>
<keyword evidence="2" id="KW-1133">Transmembrane helix</keyword>
<dbReference type="EMBL" id="JBEPMO010000008">
    <property type="protein sequence ID" value="MET3732030.1"/>
    <property type="molecule type" value="Genomic_DNA"/>
</dbReference>
<keyword evidence="4" id="KW-1185">Reference proteome</keyword>
<feature type="region of interest" description="Disordered" evidence="1">
    <location>
        <begin position="124"/>
        <end position="168"/>
    </location>
</feature>
<keyword evidence="2" id="KW-0472">Membrane</keyword>
<evidence type="ECO:0000313" key="3">
    <source>
        <dbReference type="EMBL" id="MET3732030.1"/>
    </source>
</evidence>
<evidence type="ECO:0000256" key="1">
    <source>
        <dbReference type="SAM" id="MobiDB-lite"/>
    </source>
</evidence>
<evidence type="ECO:0000313" key="4">
    <source>
        <dbReference type="Proteomes" id="UP001549146"/>
    </source>
</evidence>
<feature type="region of interest" description="Disordered" evidence="1">
    <location>
        <begin position="80"/>
        <end position="100"/>
    </location>
</feature>
<feature type="transmembrane region" description="Helical" evidence="2">
    <location>
        <begin position="34"/>
        <end position="55"/>
    </location>
</feature>
<keyword evidence="2" id="KW-0812">Transmembrane</keyword>
<feature type="compositionally biased region" description="Basic and acidic residues" evidence="1">
    <location>
        <begin position="124"/>
        <end position="142"/>
    </location>
</feature>
<protein>
    <submittedName>
        <fullName evidence="3">Protein TonB</fullName>
    </submittedName>
</protein>
<dbReference type="RefSeq" id="WP_354508851.1">
    <property type="nucleotide sequence ID" value="NZ_JBEPMO010000008.1"/>
</dbReference>
<comment type="caution">
    <text evidence="3">The sequence shown here is derived from an EMBL/GenBank/DDBJ whole genome shotgun (WGS) entry which is preliminary data.</text>
</comment>
<feature type="compositionally biased region" description="Acidic residues" evidence="1">
    <location>
        <begin position="80"/>
        <end position="93"/>
    </location>
</feature>
<name>A0ABV2LTZ3_9FLAO</name>
<sequence length="303" mass="33440">MSKENYKSLDDIVFENRHKEYGAYDLRMTERSTLLKAFLIGLLVIGLVTAGVFTYNSVFNRKDKVETEVVVTLENIEEPEIIEEEEIKPEEEPPPPPPEPEVAQVNAVIPEPKEEVKIEIPPAKQEDMQDKQISNVDKEGEKTTTIVSKPKQEEGTGTAPAPKPAPVGNFTARQVKDMAVFPGCEKFSGDKTKLTQCMSQKLNEELGDQLADFSDRMSDRGESQAVAKVRFVIDKSGKIIQVQALQGGAGGVNAELGRESERALKSIATRLASRGRLITPAKLEDGSSVNLQFDLPVTWRSAN</sequence>
<proteinExistence type="predicted"/>
<reference evidence="3 4" key="1">
    <citation type="submission" date="2024-06" db="EMBL/GenBank/DDBJ databases">
        <title>Genomic Encyclopedia of Type Strains, Phase IV (KMG-IV): sequencing the most valuable type-strain genomes for metagenomic binning, comparative biology and taxonomic classification.</title>
        <authorList>
            <person name="Goeker M."/>
        </authorList>
    </citation>
    <scope>NUCLEOTIDE SEQUENCE [LARGE SCALE GENOMIC DNA]</scope>
    <source>
        <strain evidence="3 4">DSM 29388</strain>
    </source>
</reference>
<accession>A0ABV2LTZ3</accession>
<dbReference type="Proteomes" id="UP001549146">
    <property type="component" value="Unassembled WGS sequence"/>
</dbReference>
<organism evidence="3 4">
    <name type="scientific">Moheibacter stercoris</name>
    <dbReference type="NCBI Taxonomy" id="1628251"/>
    <lineage>
        <taxon>Bacteria</taxon>
        <taxon>Pseudomonadati</taxon>
        <taxon>Bacteroidota</taxon>
        <taxon>Flavobacteriia</taxon>
        <taxon>Flavobacteriales</taxon>
        <taxon>Weeksellaceae</taxon>
        <taxon>Moheibacter</taxon>
    </lineage>
</organism>